<evidence type="ECO:0008006" key="3">
    <source>
        <dbReference type="Google" id="ProtNLM"/>
    </source>
</evidence>
<evidence type="ECO:0000313" key="2">
    <source>
        <dbReference type="Proteomes" id="UP000000323"/>
    </source>
</evidence>
<dbReference type="AlphaFoldDB" id="D1CES7"/>
<evidence type="ECO:0000313" key="1">
    <source>
        <dbReference type="EMBL" id="ACZ41433.1"/>
    </source>
</evidence>
<dbReference type="Proteomes" id="UP000000323">
    <property type="component" value="Chromosome 1"/>
</dbReference>
<accession>D1CES7</accession>
<dbReference type="SUPFAM" id="SSF110087">
    <property type="entry name" value="DR1885-like metal-binding protein"/>
    <property type="match status" value="1"/>
</dbReference>
<dbReference type="HOGENOM" id="CLU_100939_2_2_0"/>
<proteinExistence type="predicted"/>
<protein>
    <recommendedName>
        <fullName evidence="3">Copper chaperone PCu(A)C</fullName>
    </recommendedName>
</protein>
<keyword evidence="2" id="KW-1185">Reference proteome</keyword>
<reference evidence="2" key="1">
    <citation type="journal article" date="2010" name="Stand. Genomic Sci.">
        <title>Complete genome sequence of 'Thermobaculum terrenum' type strain (YNP1).</title>
        <authorList>
            <person name="Kiss H."/>
            <person name="Cleland D."/>
            <person name="Lapidus A."/>
            <person name="Lucas S."/>
            <person name="Glavina Del Rio T."/>
            <person name="Nolan M."/>
            <person name="Tice H."/>
            <person name="Han C."/>
            <person name="Goodwin L."/>
            <person name="Pitluck S."/>
            <person name="Liolios K."/>
            <person name="Ivanova N."/>
            <person name="Mavromatis K."/>
            <person name="Ovchinnikova G."/>
            <person name="Pati A."/>
            <person name="Chen A."/>
            <person name="Palaniappan K."/>
            <person name="Land M."/>
            <person name="Hauser L."/>
            <person name="Chang Y."/>
            <person name="Jeffries C."/>
            <person name="Lu M."/>
            <person name="Brettin T."/>
            <person name="Detter J."/>
            <person name="Goker M."/>
            <person name="Tindall B."/>
            <person name="Beck B."/>
            <person name="McDermott T."/>
            <person name="Woyke T."/>
            <person name="Bristow J."/>
            <person name="Eisen J."/>
            <person name="Markowitz V."/>
            <person name="Hugenholtz P."/>
            <person name="Kyrpides N."/>
            <person name="Klenk H."/>
            <person name="Cheng J."/>
        </authorList>
    </citation>
    <scope>NUCLEOTIDE SEQUENCE [LARGE SCALE GENOMIC DNA]</scope>
    <source>
        <strain evidence="2">ATCC BAA-798 / YNP1</strain>
    </source>
</reference>
<dbReference type="PANTHER" id="PTHR36302">
    <property type="entry name" value="BLR7088 PROTEIN"/>
    <property type="match status" value="1"/>
</dbReference>
<dbReference type="RefSeq" id="WP_012874468.1">
    <property type="nucleotide sequence ID" value="NC_013525.1"/>
</dbReference>
<dbReference type="Pfam" id="PF04314">
    <property type="entry name" value="PCuAC"/>
    <property type="match status" value="1"/>
</dbReference>
<dbReference type="eggNOG" id="COG2847">
    <property type="taxonomic scope" value="Bacteria"/>
</dbReference>
<dbReference type="InterPro" id="IPR058248">
    <property type="entry name" value="Lxx211020-like"/>
</dbReference>
<dbReference type="InterPro" id="IPR036182">
    <property type="entry name" value="PCuAC_sf"/>
</dbReference>
<dbReference type="InterPro" id="IPR007410">
    <property type="entry name" value="LpqE-like"/>
</dbReference>
<dbReference type="OrthoDB" id="9796962at2"/>
<sequence length="169" mass="18145">MQEMHPYESKHWLAKHIKRFAVLGTCLMPLLLLLAGCTTMAQGGPPLTPASEDISVSGAWVRVVPGGTGSAYMTITNNGGAEDALIGVSTDIASSAMIHRTEVKGGVASMTMVDRLPIPAHGKVELSPGGYHIMLEGLRQQLSPGDEVVLRLRFERAGEVMVRAEVRRQ</sequence>
<dbReference type="Gene3D" id="2.60.40.1890">
    <property type="entry name" value="PCu(A)C copper chaperone"/>
    <property type="match status" value="1"/>
</dbReference>
<dbReference type="PANTHER" id="PTHR36302:SF1">
    <property type="entry name" value="COPPER CHAPERONE PCU(A)C"/>
    <property type="match status" value="1"/>
</dbReference>
<gene>
    <name evidence="1" type="ordered locus">Tter_0513</name>
</gene>
<dbReference type="EMBL" id="CP001825">
    <property type="protein sequence ID" value="ACZ41433.1"/>
    <property type="molecule type" value="Genomic_DNA"/>
</dbReference>
<name>D1CES7_THET1</name>
<organism evidence="1 2">
    <name type="scientific">Thermobaculum terrenum (strain ATCC BAA-798 / CCMEE 7001 / YNP1)</name>
    <dbReference type="NCBI Taxonomy" id="525904"/>
    <lineage>
        <taxon>Bacteria</taxon>
        <taxon>Bacillati</taxon>
        <taxon>Chloroflexota</taxon>
        <taxon>Chloroflexia</taxon>
        <taxon>Candidatus Thermobaculales</taxon>
        <taxon>Candidatus Thermobaculaceae</taxon>
        <taxon>Thermobaculum</taxon>
    </lineage>
</organism>
<dbReference type="KEGG" id="ttr:Tter_0513"/>
<dbReference type="STRING" id="525904.Tter_0513"/>